<proteinExistence type="predicted"/>
<dbReference type="InterPro" id="IPR008964">
    <property type="entry name" value="Invasin/intimin_cell_adhesion"/>
</dbReference>
<accession>A0ABX3ZJT2</accession>
<dbReference type="EMBL" id="NHNT01000002">
    <property type="protein sequence ID" value="OUZ39798.1"/>
    <property type="molecule type" value="Genomic_DNA"/>
</dbReference>
<reference evidence="3 4" key="1">
    <citation type="journal article" date="2017" name="Int. J. Syst. Evol. Microbiol.">
        <title>Solibacillus kalamii sp. nov., isolated from a high-efficiency particulate arrestance filter system used in the International Space Station.</title>
        <authorList>
            <person name="Checinska Sielaff A."/>
            <person name="Kumar R.M."/>
            <person name="Pal D."/>
            <person name="Mayilraj S."/>
            <person name="Venkateswaran K."/>
        </authorList>
    </citation>
    <scope>NUCLEOTIDE SEQUENCE [LARGE SCALE GENOMIC DNA]</scope>
    <source>
        <strain evidence="3 4">ISSFR-015</strain>
    </source>
</reference>
<dbReference type="SUPFAM" id="SSF49373">
    <property type="entry name" value="Invasin/intimin cell-adhesion fragments"/>
    <property type="match status" value="1"/>
</dbReference>
<dbReference type="SUPFAM" id="SSF53300">
    <property type="entry name" value="vWA-like"/>
    <property type="match status" value="1"/>
</dbReference>
<feature type="chain" id="PRO_5046994480" evidence="1">
    <location>
        <begin position="27"/>
        <end position="986"/>
    </location>
</feature>
<comment type="caution">
    <text evidence="3">The sequence shown here is derived from an EMBL/GenBank/DDBJ whole genome shotgun (WGS) entry which is preliminary data.</text>
</comment>
<evidence type="ECO:0000313" key="3">
    <source>
        <dbReference type="EMBL" id="OUZ39798.1"/>
    </source>
</evidence>
<name>A0ABX3ZJT2_9BACL</name>
<protein>
    <submittedName>
        <fullName evidence="3">Sortase</fullName>
    </submittedName>
</protein>
<dbReference type="InterPro" id="IPR036465">
    <property type="entry name" value="vWFA_dom_sf"/>
</dbReference>
<dbReference type="Gene3D" id="3.40.50.410">
    <property type="entry name" value="von Willebrand factor, type A domain"/>
    <property type="match status" value="1"/>
</dbReference>
<evidence type="ECO:0000313" key="4">
    <source>
        <dbReference type="Proteomes" id="UP000196594"/>
    </source>
</evidence>
<dbReference type="CDD" id="cd00198">
    <property type="entry name" value="vWFA"/>
    <property type="match status" value="1"/>
</dbReference>
<sequence length="986" mass="109656">MSKTKKLMAMLLCCLLVFSVVFPFGATETEAASKQISDISKKNSKYKAAKWTIDNDYLQLYKGNKFQSGTLVMEWQMLQFLAKMDKNYHFSTNDKDMLYEYYGDLNIPLYGVNNKSKRNANISRGHFARLYAAVNGLDLSEIQAVRYLYMNEITTGTTGKQTYEDYKPTRNINRGDMAVFMYRINQQGKLAIEGLASTPAGKDNNKITLPVNFVESKNGNVTIPTIPGENTDDKTTRPDVYKAVKKINVENEELTANGVDSTLITIDLRDSYGNDISYDESLAFKVTSKAGAKVSETNTSTSGQSTTVYTDGPQLSVYVTAPALTKSVVDTIRFEMINPSEKYYTYKNQVIEASVRYVPKAELRISYEVFDPEQTEWNGGTVDPGVRPLPALPQGVVGTTTVPFTQNGVITISNYDPDLKVMTGSKWESYTTADGKLTQGQVTSKEIQYGNADLKLEGQIISVWLFEQILDYMIEGPKEESSWGGLGSAKVMYTVNNEGRATYDLQGVMSEEDTEAFDSMLHAVIIYLTDKFLPIADQVTLAHEESVEVIKAMYDRLGQIDKNLLRKDYADIIGKLEGAVAKIKVLLAGKELQQRPEGMDRYTKVIVNLVAPGGVIITDYKGTVEVTFNGKTRVVSFDTNTKDYNNGTGSRGSAVVYFDDILYGKAQVKARLIDLDPRYDKVVQSLKNTTVSEQIFANPRYENNLCSVESEVMFVVDHSGSMKARDAKNYTANKVKQTIKQIGANPSHVYRFNNRPNHEATDKADIVSSIDSLLTYKNENRSTNIVKALETAIGNFTTNQYTSKAIVLVTDGYSNSNGLEQVLRDAKQKGIAIHTVSVGSYKTVNEKLLKDISSETNGTYQNITSIENLHSSLQAIITTILCKTPVMNNSCLVGDTIFNNTDVRIETSKVTILADVNTGCDNVKGVRVVFISPSGDVKYDLPARGSSRYMHRPNLYEFPEFDLYVEVEFQAIDATGNIIGTKIHNM</sequence>
<dbReference type="InterPro" id="IPR050525">
    <property type="entry name" value="ECM_Assembly_Org"/>
</dbReference>
<dbReference type="PANTHER" id="PTHR24020">
    <property type="entry name" value="COLLAGEN ALPHA"/>
    <property type="match status" value="1"/>
</dbReference>
<keyword evidence="1" id="KW-0732">Signal</keyword>
<gene>
    <name evidence="3" type="ORF">CBM15_04630</name>
</gene>
<feature type="domain" description="VWFA" evidence="2">
    <location>
        <begin position="711"/>
        <end position="880"/>
    </location>
</feature>
<feature type="signal peptide" evidence="1">
    <location>
        <begin position="1"/>
        <end position="26"/>
    </location>
</feature>
<dbReference type="InterPro" id="IPR013783">
    <property type="entry name" value="Ig-like_fold"/>
</dbReference>
<dbReference type="PANTHER" id="PTHR24020:SF84">
    <property type="entry name" value="VWFA DOMAIN-CONTAINING PROTEIN"/>
    <property type="match status" value="1"/>
</dbReference>
<dbReference type="SMART" id="SM00327">
    <property type="entry name" value="VWA"/>
    <property type="match status" value="1"/>
</dbReference>
<dbReference type="InterPro" id="IPR002035">
    <property type="entry name" value="VWF_A"/>
</dbReference>
<organism evidence="3 4">
    <name type="scientific">Solibacillus kalamii</name>
    <dbReference type="NCBI Taxonomy" id="1748298"/>
    <lineage>
        <taxon>Bacteria</taxon>
        <taxon>Bacillati</taxon>
        <taxon>Bacillota</taxon>
        <taxon>Bacilli</taxon>
        <taxon>Bacillales</taxon>
        <taxon>Caryophanaceae</taxon>
        <taxon>Solibacillus</taxon>
    </lineage>
</organism>
<dbReference type="Proteomes" id="UP000196594">
    <property type="component" value="Unassembled WGS sequence"/>
</dbReference>
<dbReference type="Gene3D" id="2.60.40.10">
    <property type="entry name" value="Immunoglobulins"/>
    <property type="match status" value="1"/>
</dbReference>
<keyword evidence="4" id="KW-1185">Reference proteome</keyword>
<dbReference type="Pfam" id="PF00092">
    <property type="entry name" value="VWA"/>
    <property type="match status" value="1"/>
</dbReference>
<evidence type="ECO:0000256" key="1">
    <source>
        <dbReference type="SAM" id="SignalP"/>
    </source>
</evidence>
<evidence type="ECO:0000259" key="2">
    <source>
        <dbReference type="PROSITE" id="PS50234"/>
    </source>
</evidence>
<dbReference type="PROSITE" id="PS50234">
    <property type="entry name" value="VWFA"/>
    <property type="match status" value="1"/>
</dbReference>
<dbReference type="RefSeq" id="WP_087615907.1">
    <property type="nucleotide sequence ID" value="NZ_JAFBEY010000001.1"/>
</dbReference>